<accession>A0A4Z0H616</accession>
<dbReference type="PIRSF" id="PIRSF031509">
    <property type="entry name" value="Cell_wall_LiaF/YvqF"/>
    <property type="match status" value="1"/>
</dbReference>
<feature type="transmembrane region" description="Helical" evidence="1">
    <location>
        <begin position="38"/>
        <end position="56"/>
    </location>
</feature>
<keyword evidence="1" id="KW-0812">Transmembrane</keyword>
<keyword evidence="1" id="KW-1133">Transmembrane helix</keyword>
<gene>
    <name evidence="4" type="ORF">E4663_09940</name>
</gene>
<feature type="transmembrane region" description="Helical" evidence="1">
    <location>
        <begin position="63"/>
        <end position="81"/>
    </location>
</feature>
<evidence type="ECO:0000256" key="1">
    <source>
        <dbReference type="SAM" id="Phobius"/>
    </source>
</evidence>
<feature type="domain" description="Cell wall-active antibiotics response LiaF-like C-terminal" evidence="2">
    <location>
        <begin position="133"/>
        <end position="244"/>
    </location>
</feature>
<dbReference type="InterPro" id="IPR054331">
    <property type="entry name" value="LiaF_TM"/>
</dbReference>
<dbReference type="InterPro" id="IPR016975">
    <property type="entry name" value="Cell_wall_LiaF"/>
</dbReference>
<feature type="domain" description="LiaF transmembrane" evidence="3">
    <location>
        <begin position="12"/>
        <end position="115"/>
    </location>
</feature>
<dbReference type="RefSeq" id="WP_135327441.1">
    <property type="nucleotide sequence ID" value="NZ_SRJC01000001.1"/>
</dbReference>
<name>A0A4Z0H616_9BACI</name>
<dbReference type="EMBL" id="SRJC01000001">
    <property type="protein sequence ID" value="TGB05284.1"/>
    <property type="molecule type" value="Genomic_DNA"/>
</dbReference>
<keyword evidence="5" id="KW-1185">Reference proteome</keyword>
<dbReference type="InterPro" id="IPR047793">
    <property type="entry name" value="LiaF_C"/>
</dbReference>
<evidence type="ECO:0000313" key="4">
    <source>
        <dbReference type="EMBL" id="TGB05284.1"/>
    </source>
</evidence>
<keyword evidence="1" id="KW-0472">Membrane</keyword>
<feature type="transmembrane region" description="Helical" evidence="1">
    <location>
        <begin position="87"/>
        <end position="111"/>
    </location>
</feature>
<proteinExistence type="predicted"/>
<evidence type="ECO:0000259" key="3">
    <source>
        <dbReference type="Pfam" id="PF22570"/>
    </source>
</evidence>
<sequence length="247" mass="28303">MFVKRGFFNIMMAIGFVMLGVVLLLSNFNMVSFNYPFNWEYIYPIILLGIGLKMWFDAVTTHGGSWVIGSFLTLVGTLLLLDRFEILLFTFSDIPVLWPIISVYIGVHLFLRGSQKNGPRRKKKKKNRSSFAVGDISYKQDNWKVEPMNISMGIGDTEFDFTRAFIPEEDTPITVNGWIGDVKMLIPKHVPFRAEAFIKTGDITIARENTGGMGRQLVYESEDYELAKRRLTIYIDLKIGQIQIDHV</sequence>
<dbReference type="InterPro" id="IPR024425">
    <property type="entry name" value="LiaF-like_C"/>
</dbReference>
<dbReference type="STRING" id="192814.GCA_900166575_02373"/>
<comment type="caution">
    <text evidence="4">The sequence shown here is derived from an EMBL/GenBank/DDBJ whole genome shotgun (WGS) entry which is preliminary data.</text>
</comment>
<reference evidence="4 5" key="1">
    <citation type="journal article" date="2003" name="Int. J. Syst. Evol. Microbiol.">
        <title>Halobacillus salinus sp. nov., isolated from a salt lake on the coast of the East Sea in Korea.</title>
        <authorList>
            <person name="Yoon J.H."/>
            <person name="Kang K.H."/>
            <person name="Park Y.H."/>
        </authorList>
    </citation>
    <scope>NUCLEOTIDE SEQUENCE [LARGE SCALE GENOMIC DNA]</scope>
    <source>
        <strain evidence="4 5">HSL-3</strain>
    </source>
</reference>
<protein>
    <submittedName>
        <fullName evidence="4">Uncharacterized protein</fullName>
    </submittedName>
</protein>
<dbReference type="Pfam" id="PF22570">
    <property type="entry name" value="LiaF-TM"/>
    <property type="match status" value="1"/>
</dbReference>
<dbReference type="Proteomes" id="UP000297982">
    <property type="component" value="Unassembled WGS sequence"/>
</dbReference>
<dbReference type="NCBIfam" id="NF040535">
    <property type="entry name" value="LiaF_C_term"/>
    <property type="match status" value="1"/>
</dbReference>
<dbReference type="GO" id="GO:0016020">
    <property type="term" value="C:membrane"/>
    <property type="evidence" value="ECO:0007669"/>
    <property type="project" value="InterPro"/>
</dbReference>
<evidence type="ECO:0000259" key="2">
    <source>
        <dbReference type="Pfam" id="PF09922"/>
    </source>
</evidence>
<dbReference type="Pfam" id="PF09922">
    <property type="entry name" value="LiaF-like_C"/>
    <property type="match status" value="1"/>
</dbReference>
<evidence type="ECO:0000313" key="5">
    <source>
        <dbReference type="Proteomes" id="UP000297982"/>
    </source>
</evidence>
<organism evidence="4 5">
    <name type="scientific">Halobacillus salinus</name>
    <dbReference type="NCBI Taxonomy" id="192814"/>
    <lineage>
        <taxon>Bacteria</taxon>
        <taxon>Bacillati</taxon>
        <taxon>Bacillota</taxon>
        <taxon>Bacilli</taxon>
        <taxon>Bacillales</taxon>
        <taxon>Bacillaceae</taxon>
        <taxon>Halobacillus</taxon>
    </lineage>
</organism>
<feature type="transmembrane region" description="Helical" evidence="1">
    <location>
        <begin position="7"/>
        <end position="26"/>
    </location>
</feature>
<dbReference type="AlphaFoldDB" id="A0A4Z0H616"/>